<dbReference type="InterPro" id="IPR036676">
    <property type="entry name" value="PurM-like_C_sf"/>
</dbReference>
<accession>A0ABU5SZZ0</accession>
<keyword evidence="1 8" id="KW-0808">Transferase</keyword>
<evidence type="ECO:0000256" key="5">
    <source>
        <dbReference type="ARBA" id="ARBA00023266"/>
    </source>
</evidence>
<dbReference type="Gene3D" id="3.90.650.10">
    <property type="entry name" value="PurM-like C-terminal domain"/>
    <property type="match status" value="1"/>
</dbReference>
<gene>
    <name evidence="8" type="primary">selD</name>
    <name evidence="8" type="ORF">VB739_13605</name>
</gene>
<dbReference type="PANTHER" id="PTHR10256:SF0">
    <property type="entry name" value="INACTIVE SELENIDE, WATER DIKINASE-LIKE PROTEIN-RELATED"/>
    <property type="match status" value="1"/>
</dbReference>
<feature type="domain" description="PurM-like N-terminal" evidence="6">
    <location>
        <begin position="102"/>
        <end position="215"/>
    </location>
</feature>
<dbReference type="SUPFAM" id="SSF56042">
    <property type="entry name" value="PurM C-terminal domain-like"/>
    <property type="match status" value="1"/>
</dbReference>
<evidence type="ECO:0000256" key="3">
    <source>
        <dbReference type="ARBA" id="ARBA00022777"/>
    </source>
</evidence>
<dbReference type="EMBL" id="JAYGHY010000056">
    <property type="protein sequence ID" value="MEA5443592.1"/>
    <property type="molecule type" value="Genomic_DNA"/>
</dbReference>
<dbReference type="PANTHER" id="PTHR10256">
    <property type="entry name" value="SELENIDE, WATER DIKINASE"/>
    <property type="match status" value="1"/>
</dbReference>
<keyword evidence="4" id="KW-0067">ATP-binding</keyword>
<dbReference type="Proteomes" id="UP001302329">
    <property type="component" value="Unassembled WGS sequence"/>
</dbReference>
<dbReference type="EC" id="2.7.9.3" evidence="8"/>
<dbReference type="GO" id="GO:0004756">
    <property type="term" value="F:selenide, water dikinase activity"/>
    <property type="evidence" value="ECO:0007669"/>
    <property type="project" value="UniProtKB-EC"/>
</dbReference>
<feature type="domain" description="PurM-like C-terminal" evidence="7">
    <location>
        <begin position="227"/>
        <end position="408"/>
    </location>
</feature>
<dbReference type="InterPro" id="IPR004536">
    <property type="entry name" value="SPS/SelD"/>
</dbReference>
<dbReference type="Pfam" id="PF02769">
    <property type="entry name" value="AIRS_C"/>
    <property type="match status" value="1"/>
</dbReference>
<dbReference type="RefSeq" id="WP_323357576.1">
    <property type="nucleotide sequence ID" value="NZ_JAYGHY010000056.1"/>
</dbReference>
<evidence type="ECO:0000256" key="1">
    <source>
        <dbReference type="ARBA" id="ARBA00022679"/>
    </source>
</evidence>
<evidence type="ECO:0000256" key="2">
    <source>
        <dbReference type="ARBA" id="ARBA00022741"/>
    </source>
</evidence>
<keyword evidence="3" id="KW-0418">Kinase</keyword>
<dbReference type="InterPro" id="IPR016188">
    <property type="entry name" value="PurM-like_N"/>
</dbReference>
<name>A0ABU5SZZ0_9CYAN</name>
<dbReference type="InterPro" id="IPR036921">
    <property type="entry name" value="PurM-like_N_sf"/>
</dbReference>
<dbReference type="NCBIfam" id="TIGR00476">
    <property type="entry name" value="selD"/>
    <property type="match status" value="1"/>
</dbReference>
<protein>
    <submittedName>
        <fullName evidence="8">Selenide, water dikinase SelD</fullName>
        <ecNumber evidence="8">2.7.9.3</ecNumber>
    </submittedName>
</protein>
<organism evidence="8 9">
    <name type="scientific">Cyanobium gracile UHCC 0281</name>
    <dbReference type="NCBI Taxonomy" id="3110309"/>
    <lineage>
        <taxon>Bacteria</taxon>
        <taxon>Bacillati</taxon>
        <taxon>Cyanobacteriota</taxon>
        <taxon>Cyanophyceae</taxon>
        <taxon>Synechococcales</taxon>
        <taxon>Prochlorococcaceae</taxon>
        <taxon>Cyanobium</taxon>
    </lineage>
</organism>
<dbReference type="SUPFAM" id="SSF55326">
    <property type="entry name" value="PurM N-terminal domain-like"/>
    <property type="match status" value="1"/>
</dbReference>
<evidence type="ECO:0000313" key="9">
    <source>
        <dbReference type="Proteomes" id="UP001302329"/>
    </source>
</evidence>
<keyword evidence="9" id="KW-1185">Reference proteome</keyword>
<keyword evidence="2" id="KW-0547">Nucleotide-binding</keyword>
<keyword evidence="5" id="KW-0711">Selenium</keyword>
<feature type="non-terminal residue" evidence="8">
    <location>
        <position position="1"/>
    </location>
</feature>
<sequence>SLRPWRPQPRALQLLGDGGWHPDGPRALAFFGPVALGPAGWIWHWKQRIDAAFMARFADLQPMAPDGQAAMACRGCAAKLGAAPLTAALARLDPTVRAPAAEDAAVVATGADGRLWLQSVDGFPALVDDPWLNGRLTTLHACSDLWASGAAVESVQALVTVPEAAAAVQEELLLQTLAGVRSVLEPLGAALIGGHTLEGRDGAGLALALTVNGRVAPAGHWRKGPLRPGDALLLSRPLGSGVLFAAAMAGAVAPAWMEAVITAMQRSQASLVPLLAAHDCGACTDITGFGLLGHLGEMLAASGAGVAVELDAAAITAYPGALELLERGFASSLAPANAAALSLLEGPVRLLGEGGRAEALRGLLIDPQTCGPLLAALPAAEAPAALADLRAAGFGAAAVIGRVVSRRDAAAASPGPG</sequence>
<dbReference type="InterPro" id="IPR010918">
    <property type="entry name" value="PurM-like_C_dom"/>
</dbReference>
<evidence type="ECO:0000256" key="4">
    <source>
        <dbReference type="ARBA" id="ARBA00022840"/>
    </source>
</evidence>
<dbReference type="Gene3D" id="3.30.1330.10">
    <property type="entry name" value="PurM-like, N-terminal domain"/>
    <property type="match status" value="1"/>
</dbReference>
<evidence type="ECO:0000259" key="6">
    <source>
        <dbReference type="Pfam" id="PF00586"/>
    </source>
</evidence>
<reference evidence="8 9" key="1">
    <citation type="submission" date="2023-12" db="EMBL/GenBank/DDBJ databases">
        <title>Baltic Sea Cyanobacteria.</title>
        <authorList>
            <person name="Delbaje E."/>
            <person name="Fewer D.P."/>
            <person name="Shishido T.K."/>
        </authorList>
    </citation>
    <scope>NUCLEOTIDE SEQUENCE [LARGE SCALE GENOMIC DNA]</scope>
    <source>
        <strain evidence="8 9">UHCC 0281</strain>
    </source>
</reference>
<comment type="caution">
    <text evidence="8">The sequence shown here is derived from an EMBL/GenBank/DDBJ whole genome shotgun (WGS) entry which is preliminary data.</text>
</comment>
<proteinExistence type="predicted"/>
<dbReference type="Pfam" id="PF00586">
    <property type="entry name" value="AIRS"/>
    <property type="match status" value="1"/>
</dbReference>
<evidence type="ECO:0000259" key="7">
    <source>
        <dbReference type="Pfam" id="PF02769"/>
    </source>
</evidence>
<evidence type="ECO:0000313" key="8">
    <source>
        <dbReference type="EMBL" id="MEA5443592.1"/>
    </source>
</evidence>